<feature type="compositionally biased region" description="Polar residues" evidence="1">
    <location>
        <begin position="504"/>
        <end position="514"/>
    </location>
</feature>
<dbReference type="AlphaFoldDB" id="A0A5S3YX75"/>
<dbReference type="Proteomes" id="UP000307362">
    <property type="component" value="Unassembled WGS sequence"/>
</dbReference>
<name>A0A5S3YX75_9GAMM</name>
<dbReference type="CDD" id="cd17470">
    <property type="entry name" value="T3SS_Flik_C"/>
    <property type="match status" value="1"/>
</dbReference>
<evidence type="ECO:0000313" key="4">
    <source>
        <dbReference type="Proteomes" id="UP000307362"/>
    </source>
</evidence>
<feature type="compositionally biased region" description="Basic and acidic residues" evidence="1">
    <location>
        <begin position="69"/>
        <end position="100"/>
    </location>
</feature>
<feature type="compositionally biased region" description="Basic and acidic residues" evidence="1">
    <location>
        <begin position="225"/>
        <end position="234"/>
    </location>
</feature>
<feature type="compositionally biased region" description="Low complexity" evidence="1">
    <location>
        <begin position="824"/>
        <end position="841"/>
    </location>
</feature>
<feature type="region of interest" description="Disordered" evidence="1">
    <location>
        <begin position="469"/>
        <end position="514"/>
    </location>
</feature>
<feature type="compositionally biased region" description="Polar residues" evidence="1">
    <location>
        <begin position="794"/>
        <end position="806"/>
    </location>
</feature>
<dbReference type="Pfam" id="PF02120">
    <property type="entry name" value="Flg_hook"/>
    <property type="match status" value="1"/>
</dbReference>
<feature type="compositionally biased region" description="Basic and acidic residues" evidence="1">
    <location>
        <begin position="148"/>
        <end position="157"/>
    </location>
</feature>
<feature type="compositionally biased region" description="Polar residues" evidence="1">
    <location>
        <begin position="161"/>
        <end position="190"/>
    </location>
</feature>
<dbReference type="InterPro" id="IPR038610">
    <property type="entry name" value="FliK-like_C_sf"/>
</dbReference>
<reference evidence="3 4" key="1">
    <citation type="submission" date="2017-12" db="EMBL/GenBank/DDBJ databases">
        <authorList>
            <person name="Paulsen S."/>
            <person name="Gram L.K."/>
        </authorList>
    </citation>
    <scope>NUCLEOTIDE SEQUENCE [LARGE SCALE GENOMIC DNA]</scope>
    <source>
        <strain evidence="3 4">S1189</strain>
    </source>
</reference>
<dbReference type="PANTHER" id="PTHR37533:SF2">
    <property type="entry name" value="FLAGELLAR HOOK-LENGTH CONTROL PROTEIN"/>
    <property type="match status" value="1"/>
</dbReference>
<sequence length="847" mass="92894">MLNLNLEVDLKLSQAEKARFASDKEQADKNAFFSELERAEQAARDNTKNEKLEDTQKQSPEQQIGGNLHQRDSKESDANKSKSLNESKILNEAKGKKEQEIGGNLHQPNGRESDASEAKDLNELTHKPEQQIGGNLHQPNNSSVNNKPDLDASKSTDETLDTSAQVKVTQFQTGSHNSESNTQQQTNAELNQLDGFAQTDKKNLEQGGQVKTQPEQQIGGNLHQPQEDDSKSKAVNEQLDDALKLDDSLIPKKVPGALDTPLKLDMSQLPTQPVEQKNTDQNSAARVTNDLLAQIQASSSQSTEVKQHLAPVPKALKDVLSQFQDEDNKLSTLVDKKVDEIAPPDLDGADKLSADTKEPKLIEKLGLTPLEQNEKVTAKLDELNAQRSQKTIPEQDALEVPNVSSEQMVSGSKTDLKQDQQLNTVSKLEQSGKVEIKTPLQQVGPEFGDDIQAKEGKQELNKVSADILKSESGTRPPRTVDLQTNEKVSLSSESRLLDKGAAINSPNEPQTRNIDQQIKALPAEQKTALQQSLQQAVDDGSLNDIQQKRAEEALSVLKQVDGSHPDSKKPGERAVNFMTNSANQANPSTGMPSYNSTKVTAQSLSETAQATVEQTKLETTDVVDKVDVMPFIKEQQGGTTRKAALSPQAKNIFKSITALPQQSNTQFMHEQDIMQSAQQFDTALQTAQTQQSISSTQRMGGEQMQGQVLNLQKNDAVKALQEKVNAMLNINNKEAEIRLDPPELGSMQIRIRSEAEQAQVNFVVQNQQAKEALEQSMPKLKEMLAEQGIELGESNIQQDSGSSSEQSTDEAQELANSKLDNPESQAQNSQQTRTNSSSSDSGIDYYA</sequence>
<feature type="domain" description="Flagellar hook-length control protein-like C-terminal" evidence="2">
    <location>
        <begin position="722"/>
        <end position="803"/>
    </location>
</feature>
<dbReference type="InterPro" id="IPR021136">
    <property type="entry name" value="Flagellar_hook_control-like_C"/>
</dbReference>
<feature type="compositionally biased region" description="Polar residues" evidence="1">
    <location>
        <begin position="402"/>
        <end position="429"/>
    </location>
</feature>
<feature type="compositionally biased region" description="Polar residues" evidence="1">
    <location>
        <begin position="137"/>
        <end position="146"/>
    </location>
</feature>
<dbReference type="Gene3D" id="3.30.750.140">
    <property type="match status" value="1"/>
</dbReference>
<feature type="region of interest" description="Disordered" evidence="1">
    <location>
        <begin position="384"/>
        <end position="430"/>
    </location>
</feature>
<reference evidence="4" key="2">
    <citation type="submission" date="2019-06" db="EMBL/GenBank/DDBJ databases">
        <title>Co-occurence of chitin degradation, pigmentation and bioactivity in marine Pseudoalteromonas.</title>
        <authorList>
            <person name="Sonnenschein E.C."/>
            <person name="Bech P.K."/>
        </authorList>
    </citation>
    <scope>NUCLEOTIDE SEQUENCE [LARGE SCALE GENOMIC DNA]</scope>
    <source>
        <strain evidence="4">S1189</strain>
    </source>
</reference>
<feature type="region of interest" description="Disordered" evidence="1">
    <location>
        <begin position="31"/>
        <end position="249"/>
    </location>
</feature>
<gene>
    <name evidence="3" type="ORF">CWB73_03645</name>
</gene>
<comment type="caution">
    <text evidence="3">The sequence shown here is derived from an EMBL/GenBank/DDBJ whole genome shotgun (WGS) entry which is preliminary data.</text>
</comment>
<feature type="region of interest" description="Disordered" evidence="1">
    <location>
        <begin position="787"/>
        <end position="847"/>
    </location>
</feature>
<feature type="compositionally biased region" description="Basic and acidic residues" evidence="1">
    <location>
        <begin position="109"/>
        <end position="129"/>
    </location>
</feature>
<dbReference type="PANTHER" id="PTHR37533">
    <property type="entry name" value="FLAGELLAR HOOK-LENGTH CONTROL PROTEIN"/>
    <property type="match status" value="1"/>
</dbReference>
<proteinExistence type="predicted"/>
<feature type="compositionally biased region" description="Basic and acidic residues" evidence="1">
    <location>
        <begin position="35"/>
        <end position="56"/>
    </location>
</feature>
<feature type="compositionally biased region" description="Polar residues" evidence="1">
    <location>
        <begin position="481"/>
        <end position="494"/>
    </location>
</feature>
<accession>A0A5S3YX75</accession>
<dbReference type="OrthoDB" id="1792985at2"/>
<dbReference type="EMBL" id="PNCM01000009">
    <property type="protein sequence ID" value="TMP82931.1"/>
    <property type="molecule type" value="Genomic_DNA"/>
</dbReference>
<evidence type="ECO:0000313" key="3">
    <source>
        <dbReference type="EMBL" id="TMP82931.1"/>
    </source>
</evidence>
<evidence type="ECO:0000259" key="2">
    <source>
        <dbReference type="Pfam" id="PF02120"/>
    </source>
</evidence>
<feature type="compositionally biased region" description="Polar residues" evidence="1">
    <location>
        <begin position="814"/>
        <end position="823"/>
    </location>
</feature>
<feature type="compositionally biased region" description="Polar residues" evidence="1">
    <location>
        <begin position="209"/>
        <end position="219"/>
    </location>
</feature>
<evidence type="ECO:0000256" key="1">
    <source>
        <dbReference type="SAM" id="MobiDB-lite"/>
    </source>
</evidence>
<protein>
    <recommendedName>
        <fullName evidence="2">Flagellar hook-length control protein-like C-terminal domain-containing protein</fullName>
    </recommendedName>
</protein>
<dbReference type="InterPro" id="IPR052563">
    <property type="entry name" value="FliK"/>
</dbReference>
<organism evidence="3 4">
    <name type="scientific">Pseudoalteromonas phenolica</name>
    <dbReference type="NCBI Taxonomy" id="161398"/>
    <lineage>
        <taxon>Bacteria</taxon>
        <taxon>Pseudomonadati</taxon>
        <taxon>Pseudomonadota</taxon>
        <taxon>Gammaproteobacteria</taxon>
        <taxon>Alteromonadales</taxon>
        <taxon>Pseudoalteromonadaceae</taxon>
        <taxon>Pseudoalteromonas</taxon>
    </lineage>
</organism>
<dbReference type="RefSeq" id="WP_138566504.1">
    <property type="nucleotide sequence ID" value="NZ_PNCM01000009.1"/>
</dbReference>